<comment type="caution">
    <text evidence="1">The sequence shown here is derived from an EMBL/GenBank/DDBJ whole genome shotgun (WGS) entry which is preliminary data.</text>
</comment>
<dbReference type="RefSeq" id="XP_013322735.1">
    <property type="nucleotide sequence ID" value="XM_013467281.1"/>
</dbReference>
<evidence type="ECO:0000313" key="2">
    <source>
        <dbReference type="Proteomes" id="UP000053958"/>
    </source>
</evidence>
<dbReference type="OrthoDB" id="10579703at2759"/>
<dbReference type="STRING" id="1408163.A0A0F4YES5"/>
<organism evidence="1 2">
    <name type="scientific">Rasamsonia emersonii (strain ATCC 16479 / CBS 393.64 / IMI 116815)</name>
    <dbReference type="NCBI Taxonomy" id="1408163"/>
    <lineage>
        <taxon>Eukaryota</taxon>
        <taxon>Fungi</taxon>
        <taxon>Dikarya</taxon>
        <taxon>Ascomycota</taxon>
        <taxon>Pezizomycotina</taxon>
        <taxon>Eurotiomycetes</taxon>
        <taxon>Eurotiomycetidae</taxon>
        <taxon>Eurotiales</taxon>
        <taxon>Trichocomaceae</taxon>
        <taxon>Rasamsonia</taxon>
    </lineage>
</organism>
<feature type="non-terminal residue" evidence="1">
    <location>
        <position position="1"/>
    </location>
</feature>
<reference evidence="1 2" key="1">
    <citation type="submission" date="2015-04" db="EMBL/GenBank/DDBJ databases">
        <authorList>
            <person name="Heijne W.H."/>
            <person name="Fedorova N.D."/>
            <person name="Nierman W.C."/>
            <person name="Vollebregt A.W."/>
            <person name="Zhao Z."/>
            <person name="Wu L."/>
            <person name="Kumar M."/>
            <person name="Stam H."/>
            <person name="van den Berg M.A."/>
            <person name="Pel H.J."/>
        </authorList>
    </citation>
    <scope>NUCLEOTIDE SEQUENCE [LARGE SCALE GENOMIC DNA]</scope>
    <source>
        <strain evidence="1 2">CBS 393.64</strain>
    </source>
</reference>
<dbReference type="Proteomes" id="UP000053958">
    <property type="component" value="Unassembled WGS sequence"/>
</dbReference>
<dbReference type="EMBL" id="LASV01000830">
    <property type="protein sequence ID" value="KKA16123.1"/>
    <property type="molecule type" value="Genomic_DNA"/>
</dbReference>
<gene>
    <name evidence="1" type="ORF">T310_10321</name>
</gene>
<name>A0A0F4YES5_RASE3</name>
<protein>
    <submittedName>
        <fullName evidence="1">Uncharacterized protein</fullName>
    </submittedName>
</protein>
<sequence>QISVQHQKPKHTAPELGYRQKWTYLEGSKVNDAVNVRVRLKHLVERSFVGDIDLGELGPLPGDQFDAVDDLCGGIVQVVGNDNLVASFEQGQGREGPDVARSSSRPVSALLEAAAGRCDDSYPVTRTEPADIVSMR</sequence>
<evidence type="ECO:0000313" key="1">
    <source>
        <dbReference type="EMBL" id="KKA16123.1"/>
    </source>
</evidence>
<accession>A0A0F4YES5</accession>
<dbReference type="GeneID" id="25313380"/>
<proteinExistence type="predicted"/>
<dbReference type="AlphaFoldDB" id="A0A0F4YES5"/>
<keyword evidence="2" id="KW-1185">Reference proteome</keyword>